<feature type="compositionally biased region" description="Acidic residues" evidence="1">
    <location>
        <begin position="14"/>
        <end position="28"/>
    </location>
</feature>
<feature type="compositionally biased region" description="Acidic residues" evidence="1">
    <location>
        <begin position="38"/>
        <end position="51"/>
    </location>
</feature>
<keyword evidence="3" id="KW-1185">Reference proteome</keyword>
<evidence type="ECO:0000256" key="1">
    <source>
        <dbReference type="SAM" id="MobiDB-lite"/>
    </source>
</evidence>
<feature type="compositionally biased region" description="Polar residues" evidence="1">
    <location>
        <begin position="1"/>
        <end position="10"/>
    </location>
</feature>
<reference evidence="2" key="1">
    <citation type="submission" date="2023-08" db="EMBL/GenBank/DDBJ databases">
        <authorList>
            <person name="Alioto T."/>
            <person name="Alioto T."/>
            <person name="Gomez Garrido J."/>
        </authorList>
    </citation>
    <scope>NUCLEOTIDE SEQUENCE</scope>
</reference>
<sequence>MANVDSSEVINISDGEDGDPAVDADIPDDFDHMPVEQQPDDFEDDSDEDYPPPDAAGADHPVTVTVRIRHNIHECINTSLKNSVVRMMVRQNPIIMFLL</sequence>
<dbReference type="AlphaFoldDB" id="A0AAV1GDG3"/>
<protein>
    <submittedName>
        <fullName evidence="2">Uncharacterized protein</fullName>
    </submittedName>
</protein>
<feature type="region of interest" description="Disordered" evidence="1">
    <location>
        <begin position="1"/>
        <end position="61"/>
    </location>
</feature>
<dbReference type="EMBL" id="OY660877">
    <property type="protein sequence ID" value="CAJ1071458.1"/>
    <property type="molecule type" value="Genomic_DNA"/>
</dbReference>
<proteinExistence type="predicted"/>
<accession>A0AAV1GDG3</accession>
<organism evidence="2 3">
    <name type="scientific">Xyrichtys novacula</name>
    <name type="common">Pearly razorfish</name>
    <name type="synonym">Hemipteronotus novacula</name>
    <dbReference type="NCBI Taxonomy" id="13765"/>
    <lineage>
        <taxon>Eukaryota</taxon>
        <taxon>Metazoa</taxon>
        <taxon>Chordata</taxon>
        <taxon>Craniata</taxon>
        <taxon>Vertebrata</taxon>
        <taxon>Euteleostomi</taxon>
        <taxon>Actinopterygii</taxon>
        <taxon>Neopterygii</taxon>
        <taxon>Teleostei</taxon>
        <taxon>Neoteleostei</taxon>
        <taxon>Acanthomorphata</taxon>
        <taxon>Eupercaria</taxon>
        <taxon>Labriformes</taxon>
        <taxon>Labridae</taxon>
        <taxon>Xyrichtys</taxon>
    </lineage>
</organism>
<evidence type="ECO:0000313" key="3">
    <source>
        <dbReference type="Proteomes" id="UP001178508"/>
    </source>
</evidence>
<gene>
    <name evidence="2" type="ORF">XNOV1_A021840</name>
</gene>
<dbReference type="Proteomes" id="UP001178508">
    <property type="component" value="Chromosome 14"/>
</dbReference>
<name>A0AAV1GDG3_XYRNO</name>
<evidence type="ECO:0000313" key="2">
    <source>
        <dbReference type="EMBL" id="CAJ1071458.1"/>
    </source>
</evidence>